<proteinExistence type="predicted"/>
<gene>
    <name evidence="2" type="ORF">CONLIGDRAFT_306334</name>
</gene>
<reference evidence="2 3" key="1">
    <citation type="submission" date="2016-10" db="EMBL/GenBank/DDBJ databases">
        <title>Draft genome sequence of Coniochaeta ligniaria NRRL30616, a lignocellulolytic fungus for bioabatement of inhibitors in plant biomass hydrolysates.</title>
        <authorList>
            <consortium name="DOE Joint Genome Institute"/>
            <person name="Jimenez D.J."/>
            <person name="Hector R.E."/>
            <person name="Riley R."/>
            <person name="Sun H."/>
            <person name="Grigoriev I.V."/>
            <person name="Van Elsas J.D."/>
            <person name="Nichols N.N."/>
        </authorList>
    </citation>
    <scope>NUCLEOTIDE SEQUENCE [LARGE SCALE GENOMIC DNA]</scope>
    <source>
        <strain evidence="2 3">NRRL 30616</strain>
    </source>
</reference>
<sequence>MKRRANVAAQCPQQPSKGVPSLGSGRQGLEKPSSSSPANHEKAGGAKIGSAMPLRDTINTPARVSTNGTLVSTLRMLGTCEDMAGNGWSLRESEGDWATVQHPVNNASLCMHLGCPLSPASAPYFCPSSHPILSFPSSPPVTFQHKSNLQLSLFSPRLKASCSTSSTE</sequence>
<dbReference type="EMBL" id="KV875096">
    <property type="protein sequence ID" value="OIW31220.1"/>
    <property type="molecule type" value="Genomic_DNA"/>
</dbReference>
<dbReference type="Proteomes" id="UP000182658">
    <property type="component" value="Unassembled WGS sequence"/>
</dbReference>
<feature type="region of interest" description="Disordered" evidence="1">
    <location>
        <begin position="1"/>
        <end position="52"/>
    </location>
</feature>
<evidence type="ECO:0000313" key="3">
    <source>
        <dbReference type="Proteomes" id="UP000182658"/>
    </source>
</evidence>
<evidence type="ECO:0000256" key="1">
    <source>
        <dbReference type="SAM" id="MobiDB-lite"/>
    </source>
</evidence>
<dbReference type="AlphaFoldDB" id="A0A1J7JPF0"/>
<evidence type="ECO:0000313" key="2">
    <source>
        <dbReference type="EMBL" id="OIW31220.1"/>
    </source>
</evidence>
<name>A0A1J7JPF0_9PEZI</name>
<dbReference type="InParanoid" id="A0A1J7JPF0"/>
<protein>
    <submittedName>
        <fullName evidence="2">Uncharacterized protein</fullName>
    </submittedName>
</protein>
<organism evidence="2 3">
    <name type="scientific">Coniochaeta ligniaria NRRL 30616</name>
    <dbReference type="NCBI Taxonomy" id="1408157"/>
    <lineage>
        <taxon>Eukaryota</taxon>
        <taxon>Fungi</taxon>
        <taxon>Dikarya</taxon>
        <taxon>Ascomycota</taxon>
        <taxon>Pezizomycotina</taxon>
        <taxon>Sordariomycetes</taxon>
        <taxon>Sordariomycetidae</taxon>
        <taxon>Coniochaetales</taxon>
        <taxon>Coniochaetaceae</taxon>
        <taxon>Coniochaeta</taxon>
    </lineage>
</organism>
<accession>A0A1J7JPF0</accession>
<keyword evidence="3" id="KW-1185">Reference proteome</keyword>